<dbReference type="Proteomes" id="UP000476411">
    <property type="component" value="Chromosome"/>
</dbReference>
<evidence type="ECO:0000313" key="1">
    <source>
        <dbReference type="EMBL" id="QHS60478.1"/>
    </source>
</evidence>
<organism evidence="1 2">
    <name type="scientific">Chitinophaga agri</name>
    <dbReference type="NCBI Taxonomy" id="2703787"/>
    <lineage>
        <taxon>Bacteria</taxon>
        <taxon>Pseudomonadati</taxon>
        <taxon>Bacteroidota</taxon>
        <taxon>Chitinophagia</taxon>
        <taxon>Chitinophagales</taxon>
        <taxon>Chitinophagaceae</taxon>
        <taxon>Chitinophaga</taxon>
    </lineage>
</organism>
<evidence type="ECO:0000313" key="2">
    <source>
        <dbReference type="Proteomes" id="UP000476411"/>
    </source>
</evidence>
<proteinExistence type="predicted"/>
<dbReference type="RefSeq" id="WP_162332168.1">
    <property type="nucleotide sequence ID" value="NZ_CP048113.1"/>
</dbReference>
<name>A0A6B9ZDQ3_9BACT</name>
<dbReference type="EMBL" id="CP048113">
    <property type="protein sequence ID" value="QHS60478.1"/>
    <property type="molecule type" value="Genomic_DNA"/>
</dbReference>
<dbReference type="KEGG" id="chih:GWR21_13020"/>
<protein>
    <submittedName>
        <fullName evidence="1">DUF1016 domain-containing protein</fullName>
    </submittedName>
</protein>
<reference evidence="1 2" key="1">
    <citation type="submission" date="2020-01" db="EMBL/GenBank/DDBJ databases">
        <title>Complete genome sequence of Chitinophaga sp. H33E-04 isolated from quinoa roots.</title>
        <authorList>
            <person name="Weon H.-Y."/>
            <person name="Lee S.A."/>
        </authorList>
    </citation>
    <scope>NUCLEOTIDE SEQUENCE [LARGE SCALE GENOMIC DNA]</scope>
    <source>
        <strain evidence="1 2">H33E-04</strain>
    </source>
</reference>
<gene>
    <name evidence="1" type="ORF">GWR21_13020</name>
</gene>
<sequence>MVTNNTSGLTNCRADAIGGHVSYQADSFHGFTFSAGMLFSCRHCLRCAEMELYLRWLTKYEQQSHELSPIGLILCTDKNDELIELLELDSAGIHVAQYLLEFPSKELLK</sequence>
<accession>A0A6B9ZDQ3</accession>
<dbReference type="AlphaFoldDB" id="A0A6B9ZDQ3"/>
<keyword evidence="2" id="KW-1185">Reference proteome</keyword>